<dbReference type="OrthoDB" id="3641682at2759"/>
<keyword evidence="3" id="KW-1185">Reference proteome</keyword>
<evidence type="ECO:0000313" key="2">
    <source>
        <dbReference type="EMBL" id="KAH7139876.1"/>
    </source>
</evidence>
<dbReference type="EMBL" id="JAGMUU010000014">
    <property type="protein sequence ID" value="KAH7139876.1"/>
    <property type="molecule type" value="Genomic_DNA"/>
</dbReference>
<dbReference type="Proteomes" id="UP000717696">
    <property type="component" value="Unassembled WGS sequence"/>
</dbReference>
<feature type="signal peptide" evidence="1">
    <location>
        <begin position="1"/>
        <end position="16"/>
    </location>
</feature>
<evidence type="ECO:0008006" key="4">
    <source>
        <dbReference type="Google" id="ProtNLM"/>
    </source>
</evidence>
<feature type="chain" id="PRO_5040361926" description="Ig-like domain-containing protein" evidence="1">
    <location>
        <begin position="17"/>
        <end position="317"/>
    </location>
</feature>
<dbReference type="AlphaFoldDB" id="A0A9P9J1I0"/>
<accession>A0A9P9J1I0</accession>
<sequence>MHSLLVLTSLVATVAALDVQLVWRLEKSSNISALSVYNVATGDLLAETCGSLLEADVPIDFSAVNQNGLGNFTVGDDSFLVHSNAKFSGGPECSKTFNPDLAVVHCSNVAWSAKKYSKGDASDCFEDADSYTVFNSIRRRDQTHEMHSRGASESSGLDERQYCSWTERSDLVGDGNPHQNFWHKQLSETISCSNAQSCSVGSLQSKSYTIGWSADASAAGWLSGGFSVSTSWTTGNTYTCTGGPGETLCIWYNTAHTAYTVQNVMYNTCGTSYTSSGPFVMYSPNENNRGGGYYCVVGTCRSQGDNYWDKTGRAGGP</sequence>
<name>A0A9P9J1I0_9HYPO</name>
<gene>
    <name evidence="2" type="ORF">B0J13DRAFT_609055</name>
</gene>
<proteinExistence type="predicted"/>
<reference evidence="2" key="1">
    <citation type="journal article" date="2021" name="Nat. Commun.">
        <title>Genetic determinants of endophytism in the Arabidopsis root mycobiome.</title>
        <authorList>
            <person name="Mesny F."/>
            <person name="Miyauchi S."/>
            <person name="Thiergart T."/>
            <person name="Pickel B."/>
            <person name="Atanasova L."/>
            <person name="Karlsson M."/>
            <person name="Huettel B."/>
            <person name="Barry K.W."/>
            <person name="Haridas S."/>
            <person name="Chen C."/>
            <person name="Bauer D."/>
            <person name="Andreopoulos W."/>
            <person name="Pangilinan J."/>
            <person name="LaButti K."/>
            <person name="Riley R."/>
            <person name="Lipzen A."/>
            <person name="Clum A."/>
            <person name="Drula E."/>
            <person name="Henrissat B."/>
            <person name="Kohler A."/>
            <person name="Grigoriev I.V."/>
            <person name="Martin F.M."/>
            <person name="Hacquard S."/>
        </authorList>
    </citation>
    <scope>NUCLEOTIDE SEQUENCE</scope>
    <source>
        <strain evidence="2">MPI-CAGE-AT-0021</strain>
    </source>
</reference>
<keyword evidence="1" id="KW-0732">Signal</keyword>
<comment type="caution">
    <text evidence="2">The sequence shown here is derived from an EMBL/GenBank/DDBJ whole genome shotgun (WGS) entry which is preliminary data.</text>
</comment>
<evidence type="ECO:0000256" key="1">
    <source>
        <dbReference type="SAM" id="SignalP"/>
    </source>
</evidence>
<protein>
    <recommendedName>
        <fullName evidence="4">Ig-like domain-containing protein</fullName>
    </recommendedName>
</protein>
<evidence type="ECO:0000313" key="3">
    <source>
        <dbReference type="Proteomes" id="UP000717696"/>
    </source>
</evidence>
<organism evidence="2 3">
    <name type="scientific">Dactylonectria estremocensis</name>
    <dbReference type="NCBI Taxonomy" id="1079267"/>
    <lineage>
        <taxon>Eukaryota</taxon>
        <taxon>Fungi</taxon>
        <taxon>Dikarya</taxon>
        <taxon>Ascomycota</taxon>
        <taxon>Pezizomycotina</taxon>
        <taxon>Sordariomycetes</taxon>
        <taxon>Hypocreomycetidae</taxon>
        <taxon>Hypocreales</taxon>
        <taxon>Nectriaceae</taxon>
        <taxon>Dactylonectria</taxon>
    </lineage>
</organism>